<sequence>MSALRAGVNLFIVALLRLSHHMPPRIWCLRRNQGGGGRGGVTPGSGVPPTPQRAPPLGRGVLLCSPVSGCPAVDLAVVAQHPCATGARSFHDTHVNTSVVQQVSAAPLPAPVLLPGNREDDLSLYQLGRRTPPKTALRAAPQLSAYSPQSNALVSIQSVFEGEVIPELCSRLAGLPSSDRAEGLATLLGACVESGLESHSPLLLRLINECLQLLSRGVAQLCHLGEVAYALEGRQSAVVTEVLDSIGIAVEEDVVSASEAARVYNLLALCYDPASQKTLALTALHAHTQRLVHRLKARQVSDILQSLLKLKQRQAITLVLRLSHRASRVFKAFSDNEVIKVLTALMILGQHDEELLAAMEKHLPGRLGKSDPELISTVMEYCLQMRCRSEPIFEAVAENFVCHAEQHTTPQIAKQIVAMGRLNYLPQCSGQMFKKLESILSTRFSQFQPRSLIEVLHACIHLERFPLNYMSKVFSPYFLQRLQAQGEPLDKNALGQLTQLHLSTSLECVHYRGPRLPTFLQMKRFSSLNEAFESPMENLLYKQVKGPLKQLLGGEYYSTRIFTNIGYTIDVELCLDENGYVLPLSQWELTYKRIALCLDGQNRFCNNTQHLLGKEATKRRHLRRMGYELVQIPYFEFEKLRTQEERVQYLHNKIFPTIFKFSHRSSYKRQDNRAGVRCEDKLSSDSFHHQVLEGVEQNVFSHVGRRVFRVRCALCLGPVSRTSCSPLTVHCVVLLFLACRCPTQQRLRLGCLVMGLGSKVIRDWVKSGSS</sequence>
<dbReference type="Proteomes" id="UP000831701">
    <property type="component" value="Chromosome 20"/>
</dbReference>
<feature type="non-terminal residue" evidence="1">
    <location>
        <position position="770"/>
    </location>
</feature>
<name>A0ACB8VLC6_9TELE</name>
<evidence type="ECO:0000313" key="2">
    <source>
        <dbReference type="Proteomes" id="UP000831701"/>
    </source>
</evidence>
<gene>
    <name evidence="1" type="ORF">L3Q82_017689</name>
</gene>
<accession>A0ACB8VLC6</accession>
<organism evidence="1 2">
    <name type="scientific">Scortum barcoo</name>
    <name type="common">barcoo grunter</name>
    <dbReference type="NCBI Taxonomy" id="214431"/>
    <lineage>
        <taxon>Eukaryota</taxon>
        <taxon>Metazoa</taxon>
        <taxon>Chordata</taxon>
        <taxon>Craniata</taxon>
        <taxon>Vertebrata</taxon>
        <taxon>Euteleostomi</taxon>
        <taxon>Actinopterygii</taxon>
        <taxon>Neopterygii</taxon>
        <taxon>Teleostei</taxon>
        <taxon>Neoteleostei</taxon>
        <taxon>Acanthomorphata</taxon>
        <taxon>Eupercaria</taxon>
        <taxon>Centrarchiformes</taxon>
        <taxon>Terapontoidei</taxon>
        <taxon>Terapontidae</taxon>
        <taxon>Scortum</taxon>
    </lineage>
</organism>
<evidence type="ECO:0000313" key="1">
    <source>
        <dbReference type="EMBL" id="KAI3356472.1"/>
    </source>
</evidence>
<comment type="caution">
    <text evidence="1">The sequence shown here is derived from an EMBL/GenBank/DDBJ whole genome shotgun (WGS) entry which is preliminary data.</text>
</comment>
<reference evidence="1" key="1">
    <citation type="submission" date="2022-04" db="EMBL/GenBank/DDBJ databases">
        <title>Jade perch genome.</title>
        <authorList>
            <person name="Chao B."/>
        </authorList>
    </citation>
    <scope>NUCLEOTIDE SEQUENCE</scope>
    <source>
        <strain evidence="1">CB-2022</strain>
    </source>
</reference>
<proteinExistence type="predicted"/>
<keyword evidence="2" id="KW-1185">Reference proteome</keyword>
<dbReference type="EMBL" id="CM041550">
    <property type="protein sequence ID" value="KAI3356472.1"/>
    <property type="molecule type" value="Genomic_DNA"/>
</dbReference>
<protein>
    <submittedName>
        <fullName evidence="1">Uncharacterized protein</fullName>
    </submittedName>
</protein>